<feature type="region of interest" description="Disordered" evidence="1">
    <location>
        <begin position="353"/>
        <end position="400"/>
    </location>
</feature>
<evidence type="ECO:0000313" key="4">
    <source>
        <dbReference type="Proteomes" id="UP000485058"/>
    </source>
</evidence>
<dbReference type="InterPro" id="IPR009100">
    <property type="entry name" value="AcylCoA_DH/oxidase_NM_dom_sf"/>
</dbReference>
<feature type="compositionally biased region" description="Polar residues" evidence="1">
    <location>
        <begin position="353"/>
        <end position="377"/>
    </location>
</feature>
<dbReference type="InterPro" id="IPR012258">
    <property type="entry name" value="Acyl-CoA_oxidase"/>
</dbReference>
<dbReference type="Pfam" id="PF02770">
    <property type="entry name" value="Acyl-CoA_dh_M"/>
    <property type="match status" value="1"/>
</dbReference>
<feature type="non-terminal residue" evidence="3">
    <location>
        <position position="400"/>
    </location>
</feature>
<dbReference type="GO" id="GO:0005777">
    <property type="term" value="C:peroxisome"/>
    <property type="evidence" value="ECO:0007669"/>
    <property type="project" value="InterPro"/>
</dbReference>
<dbReference type="PANTHER" id="PTHR10909:SF382">
    <property type="entry name" value="ACYL-COENZYME A OXIDASE"/>
    <property type="match status" value="1"/>
</dbReference>
<dbReference type="GO" id="GO:0033540">
    <property type="term" value="P:fatty acid beta-oxidation using acyl-CoA oxidase"/>
    <property type="evidence" value="ECO:0007669"/>
    <property type="project" value="TreeGrafter"/>
</dbReference>
<dbReference type="EMBL" id="BLLF01004506">
    <property type="protein sequence ID" value="GFH29747.1"/>
    <property type="molecule type" value="Genomic_DNA"/>
</dbReference>
<protein>
    <submittedName>
        <fullName evidence="3">Acyl-coenzyme A oxidase</fullName>
    </submittedName>
</protein>
<feature type="compositionally biased region" description="Basic and acidic residues" evidence="1">
    <location>
        <begin position="384"/>
        <end position="400"/>
    </location>
</feature>
<dbReference type="AlphaFoldDB" id="A0A6A0AD26"/>
<organism evidence="3 4">
    <name type="scientific">Haematococcus lacustris</name>
    <name type="common">Green alga</name>
    <name type="synonym">Haematococcus pluvialis</name>
    <dbReference type="NCBI Taxonomy" id="44745"/>
    <lineage>
        <taxon>Eukaryota</taxon>
        <taxon>Viridiplantae</taxon>
        <taxon>Chlorophyta</taxon>
        <taxon>core chlorophytes</taxon>
        <taxon>Chlorophyceae</taxon>
        <taxon>CS clade</taxon>
        <taxon>Chlamydomonadales</taxon>
        <taxon>Haematococcaceae</taxon>
        <taxon>Haematococcus</taxon>
    </lineage>
</organism>
<dbReference type="GO" id="GO:0055088">
    <property type="term" value="P:lipid homeostasis"/>
    <property type="evidence" value="ECO:0007669"/>
    <property type="project" value="TreeGrafter"/>
</dbReference>
<feature type="domain" description="Acyl-CoA oxidase/dehydrogenase middle" evidence="2">
    <location>
        <begin position="205"/>
        <end position="307"/>
    </location>
</feature>
<dbReference type="GO" id="GO:0005504">
    <property type="term" value="F:fatty acid binding"/>
    <property type="evidence" value="ECO:0007669"/>
    <property type="project" value="TreeGrafter"/>
</dbReference>
<dbReference type="GO" id="GO:0003997">
    <property type="term" value="F:acyl-CoA oxidase activity"/>
    <property type="evidence" value="ECO:0007669"/>
    <property type="project" value="InterPro"/>
</dbReference>
<dbReference type="GO" id="GO:0071949">
    <property type="term" value="F:FAD binding"/>
    <property type="evidence" value="ECO:0007669"/>
    <property type="project" value="InterPro"/>
</dbReference>
<dbReference type="InterPro" id="IPR046373">
    <property type="entry name" value="Acyl-CoA_Oxase/DH_mid-dom_sf"/>
</dbReference>
<gene>
    <name evidence="3" type="ORF">HaLaN_28461</name>
</gene>
<keyword evidence="4" id="KW-1185">Reference proteome</keyword>
<dbReference type="PANTHER" id="PTHR10909">
    <property type="entry name" value="ELECTRON TRANSPORT OXIDOREDUCTASE"/>
    <property type="match status" value="1"/>
</dbReference>
<name>A0A6A0AD26_HAELA</name>
<sequence length="400" mass="44249">WLIRGGPLGTTSNKSTCTGGDPATLCAWSVGYFGDCKHESWHVNETQRRLATLLGHFETRKQPSASRVPASANYSGASAVSSFDAEELRELLEHDNHEMRAALKRLMLDDSFVPRYDMELREERDLALERLKKICLAGFASVRDFRTNPLRVFAAHEVAAFCDPSMATKMTVQFNLFGGTVLKLGTAKHHDMLLKPMDTLEQVGCFGLTELGYGNNAVEMATTAHYDPQTQEFVVHTPNTLASKYWITNSAVHAHLYTKGVNHGVHGLLVRIRNDDMTVCPGVRIEDMGHKMGCNGVDNGKLWFDHVRVPRAALLDAWSQAGCQQGRAGEGSRLLDIGVASISFHNSGQFDSGQFDSGQFDSGQFDSGQFDSGQFDSGQRRHRGNEGECHEALRQWEEGP</sequence>
<dbReference type="InterPro" id="IPR006091">
    <property type="entry name" value="Acyl-CoA_Oxase/DH_mid-dom"/>
</dbReference>
<dbReference type="Proteomes" id="UP000485058">
    <property type="component" value="Unassembled WGS sequence"/>
</dbReference>
<evidence type="ECO:0000256" key="1">
    <source>
        <dbReference type="SAM" id="MobiDB-lite"/>
    </source>
</evidence>
<dbReference type="SUPFAM" id="SSF56645">
    <property type="entry name" value="Acyl-CoA dehydrogenase NM domain-like"/>
    <property type="match status" value="1"/>
</dbReference>
<dbReference type="Gene3D" id="2.40.110.10">
    <property type="entry name" value="Butyryl-CoA Dehydrogenase, subunit A, domain 2"/>
    <property type="match status" value="1"/>
</dbReference>
<reference evidence="3 4" key="1">
    <citation type="submission" date="2020-02" db="EMBL/GenBank/DDBJ databases">
        <title>Draft genome sequence of Haematococcus lacustris strain NIES-144.</title>
        <authorList>
            <person name="Morimoto D."/>
            <person name="Nakagawa S."/>
            <person name="Yoshida T."/>
            <person name="Sawayama S."/>
        </authorList>
    </citation>
    <scope>NUCLEOTIDE SEQUENCE [LARGE SCALE GENOMIC DNA]</scope>
    <source>
        <strain evidence="3 4">NIES-144</strain>
    </source>
</reference>
<accession>A0A6A0AD26</accession>
<proteinExistence type="predicted"/>
<evidence type="ECO:0000313" key="3">
    <source>
        <dbReference type="EMBL" id="GFH29747.1"/>
    </source>
</evidence>
<feature type="non-terminal residue" evidence="3">
    <location>
        <position position="1"/>
    </location>
</feature>
<comment type="caution">
    <text evidence="3">The sequence shown here is derived from an EMBL/GenBank/DDBJ whole genome shotgun (WGS) entry which is preliminary data.</text>
</comment>
<evidence type="ECO:0000259" key="2">
    <source>
        <dbReference type="Pfam" id="PF02770"/>
    </source>
</evidence>